<dbReference type="EMBL" id="GGEC01047560">
    <property type="protein sequence ID" value="MBX28044.1"/>
    <property type="molecule type" value="Transcribed_RNA"/>
</dbReference>
<accession>A0A2P2MCZ4</accession>
<reference evidence="1" key="1">
    <citation type="submission" date="2018-02" db="EMBL/GenBank/DDBJ databases">
        <title>Rhizophora mucronata_Transcriptome.</title>
        <authorList>
            <person name="Meera S.P."/>
            <person name="Sreeshan A."/>
            <person name="Augustine A."/>
        </authorList>
    </citation>
    <scope>NUCLEOTIDE SEQUENCE</scope>
    <source>
        <tissue evidence="1">Leaf</tissue>
    </source>
</reference>
<dbReference type="AlphaFoldDB" id="A0A2P2MCZ4"/>
<organism evidence="1">
    <name type="scientific">Rhizophora mucronata</name>
    <name type="common">Asiatic mangrove</name>
    <dbReference type="NCBI Taxonomy" id="61149"/>
    <lineage>
        <taxon>Eukaryota</taxon>
        <taxon>Viridiplantae</taxon>
        <taxon>Streptophyta</taxon>
        <taxon>Embryophyta</taxon>
        <taxon>Tracheophyta</taxon>
        <taxon>Spermatophyta</taxon>
        <taxon>Magnoliopsida</taxon>
        <taxon>eudicotyledons</taxon>
        <taxon>Gunneridae</taxon>
        <taxon>Pentapetalae</taxon>
        <taxon>rosids</taxon>
        <taxon>fabids</taxon>
        <taxon>Malpighiales</taxon>
        <taxon>Rhizophoraceae</taxon>
        <taxon>Rhizophora</taxon>
    </lineage>
</organism>
<protein>
    <submittedName>
        <fullName evidence="1">Fumarate hydratase</fullName>
    </submittedName>
</protein>
<evidence type="ECO:0000313" key="1">
    <source>
        <dbReference type="EMBL" id="MBX28044.1"/>
    </source>
</evidence>
<name>A0A2P2MCZ4_RHIMU</name>
<sequence>MLYRPHESSFEENFRFFDWEYIFPLCNKLITTKRRRLSIINPIDTSVCFYPKREKPARKKAKKEYCFKHHAFCQKKKKTKQNLRPLWNQNLKKLVLRSFDLLVCFSSRWAKHFFRHHKVVKFFTG</sequence>
<proteinExistence type="predicted"/>